<protein>
    <recommendedName>
        <fullName evidence="3">Fungal N-terminal domain-containing protein</fullName>
    </recommendedName>
</protein>
<dbReference type="Proteomes" id="UP000277212">
    <property type="component" value="Unassembled WGS sequence"/>
</dbReference>
<dbReference type="EMBL" id="NKUJ01000061">
    <property type="protein sequence ID" value="RMJ15623.1"/>
    <property type="molecule type" value="Genomic_DNA"/>
</dbReference>
<evidence type="ECO:0000313" key="1">
    <source>
        <dbReference type="EMBL" id="RMJ15623.1"/>
    </source>
</evidence>
<dbReference type="OrthoDB" id="1577640at2759"/>
<evidence type="ECO:0000313" key="2">
    <source>
        <dbReference type="Proteomes" id="UP000277212"/>
    </source>
</evidence>
<name>A0A3M2SDL9_9HYPO</name>
<keyword evidence="2" id="KW-1185">Reference proteome</keyword>
<organism evidence="1 2">
    <name type="scientific">Fusarium kuroshium</name>
    <dbReference type="NCBI Taxonomy" id="2010991"/>
    <lineage>
        <taxon>Eukaryota</taxon>
        <taxon>Fungi</taxon>
        <taxon>Dikarya</taxon>
        <taxon>Ascomycota</taxon>
        <taxon>Pezizomycotina</taxon>
        <taxon>Sordariomycetes</taxon>
        <taxon>Hypocreomycetidae</taxon>
        <taxon>Hypocreales</taxon>
        <taxon>Nectriaceae</taxon>
        <taxon>Fusarium</taxon>
        <taxon>Fusarium solani species complex</taxon>
    </lineage>
</organism>
<reference evidence="1 2" key="1">
    <citation type="submission" date="2017-06" db="EMBL/GenBank/DDBJ databases">
        <title>Comparative genomic analysis of Ambrosia Fusariam Clade fungi.</title>
        <authorList>
            <person name="Stajich J.E."/>
            <person name="Carrillo J."/>
            <person name="Kijimoto T."/>
            <person name="Eskalen A."/>
            <person name="O'Donnell K."/>
            <person name="Kasson M."/>
        </authorList>
    </citation>
    <scope>NUCLEOTIDE SEQUENCE [LARGE SCALE GENOMIC DNA]</scope>
    <source>
        <strain evidence="1">UCR3666</strain>
    </source>
</reference>
<proteinExistence type="predicted"/>
<comment type="caution">
    <text evidence="1">The sequence shown here is derived from an EMBL/GenBank/DDBJ whole genome shotgun (WGS) entry which is preliminary data.</text>
</comment>
<accession>A0A3M2SDL9</accession>
<evidence type="ECO:0008006" key="3">
    <source>
        <dbReference type="Google" id="ProtNLM"/>
    </source>
</evidence>
<sequence length="1142" mass="129537">MSDPFSVAGTAVGITSLGIDVCKGLIHYLRSIRGQNKEITEDLSMVQTLLPVFYSLHDILSADQNSELTGIRQCLQQSQDKLQELQQLLLELRGPLSFMGSKTTMKMAKVSRSLAYPFHEGKLLSLRQSLHALMGNLNLALSVSSLKQRTGWVSTFETTKALAEAGSQAQVNALQHLQHTLQQSSALINKSITNGAEETRKTQWMIRDLGQNLIANLTLVEAETQLREAQLQRIEDMLKRRDLHASLANRMDIRVQTIPDESDQRLPTPNANLNPEVTTFASPFCDCATEKETHKCSVGFGNIRFQFDQNRLRHRRDCLFYGINKDAEQAITARFPLRLAWFCARITMASLQFRRGTNGLSMSIQYHNIVPQSQSPVHKVWRKLRQSIFRWKSCEAVVQELESTQRHILSLYRDGESSPRDLDEGGRNHTEMVINSLAGMTGVNRRPRTDRLCADKRVFSTAMKVFQTVFTAVGDDSVRIKLALGLSDPTCSNIRPRKTEFLEWLVSMFEVDSADYIRSFVFPSPSDHCFTCVPFSALMAGELMPSTPFENQLNAVGLAMDTPPIGRAILSRSLIDLEACISKNPRSVAQRVHGFTALQLSATWPRGLQRLLNTEAREQVEDCGSPNDVTQDYTPFIWAVYYSCADSVNLLLARGYDPKLNWDWSRLVYLIPDDVVSIIAFHISERRKKLLLYGREKLDRRRYPDTPHPIDTDAASLCKALMGVGVAIPQVLQVDESYTSIYHCRIFSIFHFPVLFERGFRDHKARNDIGLTPVMAHSDQYQDGPWRLPPLLDTDSKRLHGLLEWLWRQGFLNQRAEDPNSIGINTHATGWHYLAAKFNWGLHDDVYWLTRRNVATPVEVIGKISKVKVRDNCSCLCTRDGQGCSPLQSLMKTYADQHSSSYFDHPKWNLELFMMCWRHILLHCKSNSGTAFEQRDALDLFMDFVRFVTFEALGLTHTCCVLRLIRWTKAGPTRSFQWDIVPPPWIPDSSASNQAWVLLNHGTHETTGTAANKSKGGTCELFENLIAEFDQELRRLSLSVESFEEFLWGSWRQRISIVFAVEQSYLDELRQSLIKVHVAGLPKRAQSFLCPSFDLIKYVVTTTKEGLVEYHERDGDDGAALKRNAGVLSDCIWCPDGQQGSL</sequence>
<gene>
    <name evidence="1" type="ORF">CDV36_004716</name>
</gene>
<dbReference type="AlphaFoldDB" id="A0A3M2SDL9"/>